<keyword evidence="2" id="KW-0479">Metal-binding</keyword>
<keyword evidence="4" id="KW-0411">Iron-sulfur</keyword>
<keyword evidence="3" id="KW-0408">Iron</keyword>
<evidence type="ECO:0000256" key="3">
    <source>
        <dbReference type="ARBA" id="ARBA00023004"/>
    </source>
</evidence>
<dbReference type="InterPro" id="IPR001055">
    <property type="entry name" value="Adrenodoxin-like"/>
</dbReference>
<dbReference type="Gene3D" id="3.10.20.30">
    <property type="match status" value="1"/>
</dbReference>
<dbReference type="GO" id="GO:0005739">
    <property type="term" value="C:mitochondrion"/>
    <property type="evidence" value="ECO:0007669"/>
    <property type="project" value="TreeGrafter"/>
</dbReference>
<dbReference type="EMBL" id="SPLM01000144">
    <property type="protein sequence ID" value="TMW57452.1"/>
    <property type="molecule type" value="Genomic_DNA"/>
</dbReference>
<name>A0A8K1FFA0_PYTOL</name>
<gene>
    <name evidence="5" type="ORF">Poli38472_003377</name>
</gene>
<dbReference type="GO" id="GO:0009055">
    <property type="term" value="F:electron transfer activity"/>
    <property type="evidence" value="ECO:0007669"/>
    <property type="project" value="TreeGrafter"/>
</dbReference>
<dbReference type="PANTHER" id="PTHR23426">
    <property type="entry name" value="FERREDOXIN/ADRENODOXIN"/>
    <property type="match status" value="1"/>
</dbReference>
<dbReference type="PANTHER" id="PTHR23426:SF67">
    <property type="entry name" value="2FE-2S FERREDOXIN-TYPE DOMAIN-CONTAINING PROTEIN"/>
    <property type="match status" value="1"/>
</dbReference>
<accession>A0A8K1FFA0</accession>
<dbReference type="AlphaFoldDB" id="A0A8K1FFA0"/>
<dbReference type="InterPro" id="IPR012675">
    <property type="entry name" value="Beta-grasp_dom_sf"/>
</dbReference>
<evidence type="ECO:0000313" key="6">
    <source>
        <dbReference type="Proteomes" id="UP000794436"/>
    </source>
</evidence>
<dbReference type="GO" id="GO:0140647">
    <property type="term" value="P:P450-containing electron transport chain"/>
    <property type="evidence" value="ECO:0007669"/>
    <property type="project" value="InterPro"/>
</dbReference>
<keyword evidence="1" id="KW-0001">2Fe-2S</keyword>
<evidence type="ECO:0000256" key="4">
    <source>
        <dbReference type="ARBA" id="ARBA00023014"/>
    </source>
</evidence>
<evidence type="ECO:0000313" key="5">
    <source>
        <dbReference type="EMBL" id="TMW57452.1"/>
    </source>
</evidence>
<dbReference type="OrthoDB" id="268593at2759"/>
<comment type="caution">
    <text evidence="5">The sequence shown here is derived from an EMBL/GenBank/DDBJ whole genome shotgun (WGS) entry which is preliminary data.</text>
</comment>
<dbReference type="GO" id="GO:0051537">
    <property type="term" value="F:2 iron, 2 sulfur cluster binding"/>
    <property type="evidence" value="ECO:0007669"/>
    <property type="project" value="UniProtKB-KW"/>
</dbReference>
<evidence type="ECO:0000256" key="2">
    <source>
        <dbReference type="ARBA" id="ARBA00022723"/>
    </source>
</evidence>
<dbReference type="GO" id="GO:0046872">
    <property type="term" value="F:metal ion binding"/>
    <property type="evidence" value="ECO:0007669"/>
    <property type="project" value="UniProtKB-KW"/>
</dbReference>
<reference evidence="5" key="1">
    <citation type="submission" date="2019-03" db="EMBL/GenBank/DDBJ databases">
        <title>Long read genome sequence of the mycoparasitic Pythium oligandrum ATCC 38472 isolated from sugarbeet rhizosphere.</title>
        <authorList>
            <person name="Gaulin E."/>
        </authorList>
    </citation>
    <scope>NUCLEOTIDE SEQUENCE</scope>
    <source>
        <strain evidence="5">ATCC 38472_TT</strain>
    </source>
</reference>
<sequence length="189" mass="20638">MLARLRASALTRVVDREMKRRFIGGFAHPADALAPTVAEKIVNVVLVDYEGNRHFVQGRVGQSLRDACALSNVGLVKDDSNGGGGSHSAVRADYYTESLFGEGAVSPQSHVIIANEWVSKLPPPNDQELHILDGYVPALDRSANSRLGTEIILSKDLDGLVVAVPEAPPVETYQYVHQFDDEDEDEEEQ</sequence>
<keyword evidence="6" id="KW-1185">Reference proteome</keyword>
<protein>
    <submittedName>
        <fullName evidence="5">Uncharacterized protein</fullName>
    </submittedName>
</protein>
<dbReference type="Proteomes" id="UP000794436">
    <property type="component" value="Unassembled WGS sequence"/>
</dbReference>
<proteinExistence type="predicted"/>
<organism evidence="5 6">
    <name type="scientific">Pythium oligandrum</name>
    <name type="common">Mycoparasitic fungus</name>
    <dbReference type="NCBI Taxonomy" id="41045"/>
    <lineage>
        <taxon>Eukaryota</taxon>
        <taxon>Sar</taxon>
        <taxon>Stramenopiles</taxon>
        <taxon>Oomycota</taxon>
        <taxon>Peronosporomycetes</taxon>
        <taxon>Pythiales</taxon>
        <taxon>Pythiaceae</taxon>
        <taxon>Pythium</taxon>
    </lineage>
</organism>
<evidence type="ECO:0000256" key="1">
    <source>
        <dbReference type="ARBA" id="ARBA00022714"/>
    </source>
</evidence>